<keyword evidence="3" id="KW-0804">Transcription</keyword>
<reference evidence="6 7" key="1">
    <citation type="journal article" date="2014" name="Int. J. Syst. Evol. Microbiol.">
        <title>Complete genome sequence of Corynebacterium casei LMG S-19264T (=DSM 44701T), isolated from a smear-ripened cheese.</title>
        <authorList>
            <consortium name="US DOE Joint Genome Institute (JGI-PGF)"/>
            <person name="Walter F."/>
            <person name="Albersmeier A."/>
            <person name="Kalinowski J."/>
            <person name="Ruckert C."/>
        </authorList>
    </citation>
    <scope>NUCLEOTIDE SEQUENCE [LARGE SCALE GENOMIC DNA]</scope>
    <source>
        <strain evidence="6 7">CGMCC 1.7286</strain>
    </source>
</reference>
<dbReference type="Proteomes" id="UP000599578">
    <property type="component" value="Unassembled WGS sequence"/>
</dbReference>
<gene>
    <name evidence="6" type="ORF">GCM10011348_30980</name>
</gene>
<dbReference type="GO" id="GO:0003677">
    <property type="term" value="F:DNA binding"/>
    <property type="evidence" value="ECO:0007669"/>
    <property type="project" value="UniProtKB-KW"/>
</dbReference>
<dbReference type="InterPro" id="IPR036388">
    <property type="entry name" value="WH-like_DNA-bd_sf"/>
</dbReference>
<evidence type="ECO:0000259" key="4">
    <source>
        <dbReference type="PROSITE" id="PS51071"/>
    </source>
</evidence>
<dbReference type="RefSeq" id="WP_188861495.1">
    <property type="nucleotide sequence ID" value="NZ_BMLT01000007.1"/>
</dbReference>
<dbReference type="PANTHER" id="PTHR30514:SF20">
    <property type="entry name" value="TRANSCRIPTIONAL REGULATOR"/>
    <property type="match status" value="1"/>
</dbReference>
<feature type="domain" description="SIS" evidence="5">
    <location>
        <begin position="138"/>
        <end position="275"/>
    </location>
</feature>
<dbReference type="Gene3D" id="3.40.50.10490">
    <property type="entry name" value="Glucose-6-phosphate isomerase like protein, domain 1"/>
    <property type="match status" value="1"/>
</dbReference>
<dbReference type="InterPro" id="IPR046348">
    <property type="entry name" value="SIS_dom_sf"/>
</dbReference>
<dbReference type="SUPFAM" id="SSF53697">
    <property type="entry name" value="SIS domain"/>
    <property type="match status" value="1"/>
</dbReference>
<dbReference type="InterPro" id="IPR047640">
    <property type="entry name" value="RpiR-like"/>
</dbReference>
<organism evidence="6 7">
    <name type="scientific">Marinobacterium nitratireducens</name>
    <dbReference type="NCBI Taxonomy" id="518897"/>
    <lineage>
        <taxon>Bacteria</taxon>
        <taxon>Pseudomonadati</taxon>
        <taxon>Pseudomonadota</taxon>
        <taxon>Gammaproteobacteria</taxon>
        <taxon>Oceanospirillales</taxon>
        <taxon>Oceanospirillaceae</taxon>
        <taxon>Marinobacterium</taxon>
    </lineage>
</organism>
<keyword evidence="2" id="KW-0238">DNA-binding</keyword>
<name>A0A918DVM7_9GAMM</name>
<evidence type="ECO:0000256" key="1">
    <source>
        <dbReference type="ARBA" id="ARBA00023015"/>
    </source>
</evidence>
<evidence type="ECO:0000259" key="5">
    <source>
        <dbReference type="PROSITE" id="PS51464"/>
    </source>
</evidence>
<dbReference type="Pfam" id="PF01380">
    <property type="entry name" value="SIS"/>
    <property type="match status" value="1"/>
</dbReference>
<evidence type="ECO:0000313" key="6">
    <source>
        <dbReference type="EMBL" id="GGO84524.1"/>
    </source>
</evidence>
<dbReference type="PANTHER" id="PTHR30514">
    <property type="entry name" value="GLUCOKINASE"/>
    <property type="match status" value="1"/>
</dbReference>
<dbReference type="InterPro" id="IPR009057">
    <property type="entry name" value="Homeodomain-like_sf"/>
</dbReference>
<dbReference type="CDD" id="cd05013">
    <property type="entry name" value="SIS_RpiR"/>
    <property type="match status" value="1"/>
</dbReference>
<feature type="domain" description="HTH rpiR-type" evidence="4">
    <location>
        <begin position="9"/>
        <end position="85"/>
    </location>
</feature>
<sequence>MSSAPQSLADLKSAIAEQHPSLSKRLRQVAQYVIDHPNEIAFGTVAVIAKDADVHPSTLVRFANAFGYSGFSEMQRLFQQKLLQESPSYTDRVRFLREEFGDDSGETPLQLLSQFANANASALDQLRNTIDGADLEKAIDILAEAESTHVVGVRRAFVVATYFAYALRHIDRRAYLIDGVGGMYKEQGSSVGEKDAVIATSFHPYAPETQEVARAAVEKGVPLILITDSQLSPLANSASVCFVVRDAEVHGFRSLSSTLCLAQALSIGLAYRMEKQREAG</sequence>
<dbReference type="EMBL" id="BMLT01000007">
    <property type="protein sequence ID" value="GGO84524.1"/>
    <property type="molecule type" value="Genomic_DNA"/>
</dbReference>
<dbReference type="SUPFAM" id="SSF46689">
    <property type="entry name" value="Homeodomain-like"/>
    <property type="match status" value="1"/>
</dbReference>
<keyword evidence="7" id="KW-1185">Reference proteome</keyword>
<dbReference type="InterPro" id="IPR000281">
    <property type="entry name" value="HTH_RpiR"/>
</dbReference>
<dbReference type="GO" id="GO:0097367">
    <property type="term" value="F:carbohydrate derivative binding"/>
    <property type="evidence" value="ECO:0007669"/>
    <property type="project" value="InterPro"/>
</dbReference>
<dbReference type="AlphaFoldDB" id="A0A918DVM7"/>
<dbReference type="Gene3D" id="1.10.10.10">
    <property type="entry name" value="Winged helix-like DNA-binding domain superfamily/Winged helix DNA-binding domain"/>
    <property type="match status" value="1"/>
</dbReference>
<dbReference type="InterPro" id="IPR035472">
    <property type="entry name" value="RpiR-like_SIS"/>
</dbReference>
<comment type="caution">
    <text evidence="6">The sequence shown here is derived from an EMBL/GenBank/DDBJ whole genome shotgun (WGS) entry which is preliminary data.</text>
</comment>
<evidence type="ECO:0000256" key="3">
    <source>
        <dbReference type="ARBA" id="ARBA00023163"/>
    </source>
</evidence>
<evidence type="ECO:0000256" key="2">
    <source>
        <dbReference type="ARBA" id="ARBA00023125"/>
    </source>
</evidence>
<dbReference type="PROSITE" id="PS51071">
    <property type="entry name" value="HTH_RPIR"/>
    <property type="match status" value="1"/>
</dbReference>
<dbReference type="InterPro" id="IPR001347">
    <property type="entry name" value="SIS_dom"/>
</dbReference>
<dbReference type="Pfam" id="PF01418">
    <property type="entry name" value="HTH_6"/>
    <property type="match status" value="1"/>
</dbReference>
<proteinExistence type="predicted"/>
<evidence type="ECO:0000313" key="7">
    <source>
        <dbReference type="Proteomes" id="UP000599578"/>
    </source>
</evidence>
<dbReference type="PROSITE" id="PS51464">
    <property type="entry name" value="SIS"/>
    <property type="match status" value="1"/>
</dbReference>
<dbReference type="GO" id="GO:1901135">
    <property type="term" value="P:carbohydrate derivative metabolic process"/>
    <property type="evidence" value="ECO:0007669"/>
    <property type="project" value="InterPro"/>
</dbReference>
<accession>A0A918DVM7</accession>
<protein>
    <submittedName>
        <fullName evidence="6">(Fe-S)-cluster assembly protein</fullName>
    </submittedName>
</protein>
<dbReference type="GO" id="GO:0003700">
    <property type="term" value="F:DNA-binding transcription factor activity"/>
    <property type="evidence" value="ECO:0007669"/>
    <property type="project" value="InterPro"/>
</dbReference>
<keyword evidence="1" id="KW-0805">Transcription regulation</keyword>